<dbReference type="KEGG" id="mci:Mesci_3788"/>
<dbReference type="Proteomes" id="UP000007471">
    <property type="component" value="Plasmid pMESCI01"/>
</dbReference>
<evidence type="ECO:0000256" key="1">
    <source>
        <dbReference type="SAM" id="MobiDB-lite"/>
    </source>
</evidence>
<dbReference type="PATRIC" id="fig|765698.3.peg.329"/>
<feature type="domain" description="Integrase catalytic" evidence="2">
    <location>
        <begin position="135"/>
        <end position="325"/>
    </location>
</feature>
<dbReference type="SUPFAM" id="SSF53098">
    <property type="entry name" value="Ribonuclease H-like"/>
    <property type="match status" value="1"/>
</dbReference>
<dbReference type="EMBL" id="CP002447">
    <property type="protein sequence ID" value="ADV12905.1"/>
    <property type="molecule type" value="Genomic_DNA"/>
</dbReference>
<dbReference type="InterPro" id="IPR012337">
    <property type="entry name" value="RNaseH-like_sf"/>
</dbReference>
<dbReference type="InterPro" id="IPR009057">
    <property type="entry name" value="Homeodomain-like_sf"/>
</dbReference>
<dbReference type="AlphaFoldDB" id="E8T7Q4"/>
<accession>E8T7Q4</accession>
<dbReference type="InterPro" id="IPR036397">
    <property type="entry name" value="RNaseH_sf"/>
</dbReference>
<evidence type="ECO:0000259" key="2">
    <source>
        <dbReference type="PROSITE" id="PS50994"/>
    </source>
</evidence>
<dbReference type="OrthoDB" id="7319221at2"/>
<geneLocation type="plasmid" evidence="4 5">
    <name>pMESCI01</name>
</geneLocation>
<reference evidence="5" key="2">
    <citation type="submission" date="2011-01" db="EMBL/GenBank/DDBJ databases">
        <title>Complete sequence of plasmid of Mesorhizobium ciceri bv. biserrulae WSM1271.</title>
        <authorList>
            <person name="Lucas S."/>
            <person name="Copeland A."/>
            <person name="Lapidus A."/>
            <person name="Cheng J.-F."/>
            <person name="Goodwin L."/>
            <person name="Pitluck S."/>
            <person name="Teshima H."/>
            <person name="Detter J.C."/>
            <person name="Han C."/>
            <person name="Tapia R."/>
            <person name="Land M."/>
            <person name="Hauser L."/>
            <person name="Kyrpides N."/>
            <person name="Ivanova N."/>
            <person name="Nandasena K."/>
            <person name="Reeve W.G."/>
            <person name="Howieson J.G."/>
            <person name="O'Hara G."/>
            <person name="Tiwari R.P."/>
            <person name="Woyke T."/>
        </authorList>
    </citation>
    <scope>NUCLEOTIDE SEQUENCE [LARGE SCALE GENOMIC DNA]</scope>
    <source>
        <strain evidence="5">HAMBI 2942 / LMG 23838 / WSM1271</strain>
        <plasmid evidence="5">Plasmid pMESCI01</plasmid>
    </source>
</reference>
<sequence>MSEGDGGLGLILMSERELQRIEVLSKVLEQRMTVVSAAHVLDMTTRQVQRLLKAFRVEGAAALRHKARGRPSNHRYVAGIGELAVQLVREHYLDFGPTLAAEKLAANHGLVVSRETLRKWMAEAGIWLSRKHRRTFHQPRLRRESYGELVQIDGSDHRWFEERGDPCTLLVFIDDATSALQQLRFVKSESTFSYFEALELYLKTHGCPVAFYSDKHTVFRVAKAEARAGRGMTQFGRALSEFNIEILCANSSQAKGRVERVNRTLQDRLVKELRLAGISDIEAANAFLPAFMVDFNERFAKVPARPDNLHRALNVAPDRLRDVLCKREQRYVGQQLSFSYERRQIMLEKNELSCGLVGKYVDIHEFADGRLDVRWRACSLPYTVFDKEQRVTHTAVTENKRLGEVLTWIKAQQDEARPPPKIKTNSEQSAYKKRGTKPGRRTDFMNDPAVIARREQALASLTAAE</sequence>
<name>E8T7Q4_MESCW</name>
<dbReference type="EMBL" id="CP002448">
    <property type="protein sequence ID" value="ADV15369.1"/>
    <property type="molecule type" value="Genomic_DNA"/>
</dbReference>
<dbReference type="HOGENOM" id="CLU_041517_0_2_5"/>
<dbReference type="PANTHER" id="PTHR35004">
    <property type="entry name" value="TRANSPOSASE RV3428C-RELATED"/>
    <property type="match status" value="1"/>
</dbReference>
<dbReference type="eggNOG" id="COG2801">
    <property type="taxonomic scope" value="Bacteria"/>
</dbReference>
<dbReference type="Pfam" id="PF13551">
    <property type="entry name" value="HTH_29"/>
    <property type="match status" value="1"/>
</dbReference>
<keyword evidence="4" id="KW-0614">Plasmid</keyword>
<organism evidence="3 5">
    <name type="scientific">Mesorhizobium ciceri biovar biserrulae (strain HAMBI 2942 / LMG 23838 / WSM1271)</name>
    <dbReference type="NCBI Taxonomy" id="765698"/>
    <lineage>
        <taxon>Bacteria</taxon>
        <taxon>Pseudomonadati</taxon>
        <taxon>Pseudomonadota</taxon>
        <taxon>Alphaproteobacteria</taxon>
        <taxon>Hyphomicrobiales</taxon>
        <taxon>Phyllobacteriaceae</taxon>
        <taxon>Mesorhizobium</taxon>
    </lineage>
</organism>
<dbReference type="Proteomes" id="UP000007471">
    <property type="component" value="Chromosome"/>
</dbReference>
<protein>
    <submittedName>
        <fullName evidence="3">Integrase catalytic region</fullName>
    </submittedName>
</protein>
<proteinExistence type="predicted"/>
<evidence type="ECO:0000313" key="3">
    <source>
        <dbReference type="EMBL" id="ADV12905.1"/>
    </source>
</evidence>
<evidence type="ECO:0000313" key="5">
    <source>
        <dbReference type="Proteomes" id="UP000007471"/>
    </source>
</evidence>
<reference evidence="5" key="1">
    <citation type="submission" date="2011-01" db="EMBL/GenBank/DDBJ databases">
        <title>Complete sequence of chromosome of Mesorhizobium ciceri bv. biserrulae WSM1271.</title>
        <authorList>
            <person name="Lucas S."/>
            <person name="Copeland A."/>
            <person name="Lapidus A."/>
            <person name="Cheng J.-F."/>
            <person name="Goodwin L."/>
            <person name="Pitluck S."/>
            <person name="Teshima H."/>
            <person name="Detter J.C."/>
            <person name="Han C."/>
            <person name="Tapia R."/>
            <person name="Land M."/>
            <person name="Hauser L."/>
            <person name="Kyrpides N."/>
            <person name="Ivanova N."/>
            <person name="Nandasena K."/>
            <person name="Reeve W.G."/>
            <person name="Howieson J.G."/>
            <person name="O'Hara G."/>
            <person name="Tiwari R.P."/>
            <person name="Woyke T."/>
        </authorList>
    </citation>
    <scope>NUCLEOTIDE SEQUENCE [LARGE SCALE GENOMIC DNA]</scope>
    <source>
        <strain evidence="5">HAMBI 2942 / LMG 23838 / WSM1271</strain>
    </source>
</reference>
<dbReference type="PANTHER" id="PTHR35004:SF7">
    <property type="entry name" value="INTEGRASE PROTEIN"/>
    <property type="match status" value="1"/>
</dbReference>
<evidence type="ECO:0000313" key="4">
    <source>
        <dbReference type="EMBL" id="ADV15369.1"/>
    </source>
</evidence>
<dbReference type="InterPro" id="IPR001584">
    <property type="entry name" value="Integrase_cat-core"/>
</dbReference>
<dbReference type="GO" id="GO:0015074">
    <property type="term" value="P:DNA integration"/>
    <property type="evidence" value="ECO:0007669"/>
    <property type="project" value="InterPro"/>
</dbReference>
<dbReference type="SUPFAM" id="SSF46689">
    <property type="entry name" value="Homeodomain-like"/>
    <property type="match status" value="1"/>
</dbReference>
<gene>
    <name evidence="3" type="ordered locus">Mesci_3788</name>
    <name evidence="4" type="ordered locus">Mesci_6394</name>
</gene>
<dbReference type="KEGG" id="mci:Mesci_6394"/>
<dbReference type="NCBIfam" id="NF033594">
    <property type="entry name" value="transpos_ISNCY_2"/>
    <property type="match status" value="1"/>
</dbReference>
<dbReference type="InterPro" id="IPR047797">
    <property type="entry name" value="ISNCY_transpos"/>
</dbReference>
<feature type="region of interest" description="Disordered" evidence="1">
    <location>
        <begin position="413"/>
        <end position="449"/>
    </location>
</feature>
<dbReference type="PROSITE" id="PS50994">
    <property type="entry name" value="INTEGRASE"/>
    <property type="match status" value="1"/>
</dbReference>
<dbReference type="GO" id="GO:0003676">
    <property type="term" value="F:nucleic acid binding"/>
    <property type="evidence" value="ECO:0007669"/>
    <property type="project" value="InterPro"/>
</dbReference>
<dbReference type="Gene3D" id="3.30.420.10">
    <property type="entry name" value="Ribonuclease H-like superfamily/Ribonuclease H"/>
    <property type="match status" value="1"/>
</dbReference>